<sequence>MKTAFASLFIAFAISASSVSFASTTGKTDDSAPFQSSVVAFPSSMKIDVVVENMENAHVTIRLIDRLGVTQATQWLNKHEKAVRTRFDISGLTDGVYTIVVSDGATTQTKEINISTNVPTPAPYRTVSIG</sequence>
<keyword evidence="3" id="KW-1185">Reference proteome</keyword>
<evidence type="ECO:0000256" key="1">
    <source>
        <dbReference type="SAM" id="SignalP"/>
    </source>
</evidence>
<organism evidence="2 3">
    <name type="scientific">Larkinella knui</name>
    <dbReference type="NCBI Taxonomy" id="2025310"/>
    <lineage>
        <taxon>Bacteria</taxon>
        <taxon>Pseudomonadati</taxon>
        <taxon>Bacteroidota</taxon>
        <taxon>Cytophagia</taxon>
        <taxon>Cytophagales</taxon>
        <taxon>Spirosomataceae</taxon>
        <taxon>Larkinella</taxon>
    </lineage>
</organism>
<gene>
    <name evidence="2" type="ORF">EHT87_17055</name>
</gene>
<proteinExistence type="predicted"/>
<dbReference type="OrthoDB" id="959337at2"/>
<evidence type="ECO:0000313" key="2">
    <source>
        <dbReference type="EMBL" id="RRB13960.1"/>
    </source>
</evidence>
<dbReference type="RefSeq" id="WP_124907856.1">
    <property type="nucleotide sequence ID" value="NZ_RQJP01000003.1"/>
</dbReference>
<reference evidence="2 3" key="1">
    <citation type="submission" date="2018-11" db="EMBL/GenBank/DDBJ databases">
        <authorList>
            <person name="Zhou Z."/>
            <person name="Wang G."/>
        </authorList>
    </citation>
    <scope>NUCLEOTIDE SEQUENCE [LARGE SCALE GENOMIC DNA]</scope>
    <source>
        <strain evidence="2 3">KCTC42998</strain>
    </source>
</reference>
<feature type="chain" id="PRO_5017989157" description="T9SS C-terminal target domain-containing protein" evidence="1">
    <location>
        <begin position="23"/>
        <end position="130"/>
    </location>
</feature>
<evidence type="ECO:0000313" key="3">
    <source>
        <dbReference type="Proteomes" id="UP000274271"/>
    </source>
</evidence>
<dbReference type="AlphaFoldDB" id="A0A3P1CLB0"/>
<protein>
    <recommendedName>
        <fullName evidence="4">T9SS C-terminal target domain-containing protein</fullName>
    </recommendedName>
</protein>
<dbReference type="Proteomes" id="UP000274271">
    <property type="component" value="Unassembled WGS sequence"/>
</dbReference>
<comment type="caution">
    <text evidence="2">The sequence shown here is derived from an EMBL/GenBank/DDBJ whole genome shotgun (WGS) entry which is preliminary data.</text>
</comment>
<evidence type="ECO:0008006" key="4">
    <source>
        <dbReference type="Google" id="ProtNLM"/>
    </source>
</evidence>
<accession>A0A3P1CLB0</accession>
<name>A0A3P1CLB0_9BACT</name>
<feature type="signal peptide" evidence="1">
    <location>
        <begin position="1"/>
        <end position="22"/>
    </location>
</feature>
<keyword evidence="1" id="KW-0732">Signal</keyword>
<dbReference type="EMBL" id="RQJP01000003">
    <property type="protein sequence ID" value="RRB13960.1"/>
    <property type="molecule type" value="Genomic_DNA"/>
</dbReference>